<dbReference type="SUPFAM" id="SSF53474">
    <property type="entry name" value="alpha/beta-Hydrolases"/>
    <property type="match status" value="1"/>
</dbReference>
<dbReference type="EMBL" id="QJPH01000314">
    <property type="protein sequence ID" value="PZN78734.1"/>
    <property type="molecule type" value="Genomic_DNA"/>
</dbReference>
<gene>
    <name evidence="2" type="ORF">DM484_12745</name>
</gene>
<name>A0A2W4T1N7_9GAMM</name>
<dbReference type="Proteomes" id="UP000249396">
    <property type="component" value="Unassembled WGS sequence"/>
</dbReference>
<sequence length="495" mass="52745">MQTPIANIISPPTEGLPRFRQWISEPPCGSGFASCVLVIAGLLFGINAHAAQLPADNCLFNWAESNYPSLFVPTGSATVVGTVYTYRYYPATNAYLGVSSVNHNVYYLGPDGNMQNEGPVSDWLAKAGCPVPAPPLIDCLFNWAEGTFPILFGPANSITTVGTFYTYRHYSATGTNLAVSSVNNHVYYQEPNGNLVDEGPISDWLPMAGCQNAFPAPSYPVIFIHGLNSSALAWAELGSSLKDFLIKNGGWIFGGSPTYDSNTKRVNGILGSGDFYTLNFSNNPYSGFDVNGSELSAIIQAVLSANPGMSKVILVAHSMGGLAAREYLQGLSTDYGTLRGIPYRGDVYKLITVGTPHQGSYMAEICSTNSVVCKLLGYDPSNAIISELRPRSAALNTLNNLQAHPLPSTVSYFSILGTGADTLSSLLPPILKDGDFLVTAVSQDISKVSGTRYINPKSVTLGILDRGVCDYGGIAVLHLCETGDIGVWAAVLLDL</sequence>
<reference evidence="2 3" key="1">
    <citation type="journal article" date="2018" name="Aquat. Microb. Ecol.">
        <title>Gammaproteobacterial methanotrophs dominate.</title>
        <authorList>
            <person name="Rissanen A.J."/>
            <person name="Saarenheimo J."/>
            <person name="Tiirola M."/>
            <person name="Peura S."/>
            <person name="Aalto S.L."/>
            <person name="Karvinen A."/>
            <person name="Nykanen H."/>
        </authorList>
    </citation>
    <scope>NUCLEOTIDE SEQUENCE [LARGE SCALE GENOMIC DNA]</scope>
    <source>
        <strain evidence="2">AMbin10</strain>
    </source>
</reference>
<dbReference type="AlphaFoldDB" id="A0A2W4T1N7"/>
<proteinExistence type="predicted"/>
<comment type="caution">
    <text evidence="2">The sequence shown here is derived from an EMBL/GenBank/DDBJ whole genome shotgun (WGS) entry which is preliminary data.</text>
</comment>
<protein>
    <recommendedName>
        <fullName evidence="1">GPI inositol-deacylase PGAP1-like alpha/beta domain-containing protein</fullName>
    </recommendedName>
</protein>
<feature type="domain" description="GPI inositol-deacylase PGAP1-like alpha/beta" evidence="1">
    <location>
        <begin position="219"/>
        <end position="362"/>
    </location>
</feature>
<evidence type="ECO:0000259" key="1">
    <source>
        <dbReference type="Pfam" id="PF07819"/>
    </source>
</evidence>
<accession>A0A2W4T1N7</accession>
<dbReference type="InterPro" id="IPR012908">
    <property type="entry name" value="PGAP1-ab_dom-like"/>
</dbReference>
<evidence type="ECO:0000313" key="2">
    <source>
        <dbReference type="EMBL" id="PZN78734.1"/>
    </source>
</evidence>
<dbReference type="InterPro" id="IPR029058">
    <property type="entry name" value="AB_hydrolase_fold"/>
</dbReference>
<organism evidence="2 3">
    <name type="scientific">Candidatus Methylumidiphilus alinenensis</name>
    <dbReference type="NCBI Taxonomy" id="2202197"/>
    <lineage>
        <taxon>Bacteria</taxon>
        <taxon>Pseudomonadati</taxon>
        <taxon>Pseudomonadota</taxon>
        <taxon>Gammaproteobacteria</taxon>
        <taxon>Methylococcales</taxon>
        <taxon>Candidatus Methylumidiphilus</taxon>
    </lineage>
</organism>
<dbReference type="Gene3D" id="3.40.50.1820">
    <property type="entry name" value="alpha/beta hydrolase"/>
    <property type="match status" value="1"/>
</dbReference>
<dbReference type="Pfam" id="PF07819">
    <property type="entry name" value="PGAP1"/>
    <property type="match status" value="1"/>
</dbReference>
<dbReference type="GO" id="GO:0016788">
    <property type="term" value="F:hydrolase activity, acting on ester bonds"/>
    <property type="evidence" value="ECO:0007669"/>
    <property type="project" value="InterPro"/>
</dbReference>
<evidence type="ECO:0000313" key="3">
    <source>
        <dbReference type="Proteomes" id="UP000249396"/>
    </source>
</evidence>